<keyword evidence="3" id="KW-0614">Plasmid</keyword>
<evidence type="ECO:0000313" key="3">
    <source>
        <dbReference type="EMBL" id="WAH39470.1"/>
    </source>
</evidence>
<evidence type="ECO:0000313" key="2">
    <source>
        <dbReference type="EMBL" id="WAH39274.1"/>
    </source>
</evidence>
<dbReference type="EMBL" id="CP104064">
    <property type="protein sequence ID" value="WAH39274.1"/>
    <property type="molecule type" value="Genomic_DNA"/>
</dbReference>
<keyword evidence="2" id="KW-0378">Hydrolase</keyword>
<reference evidence="2" key="1">
    <citation type="submission" date="2022-08" db="EMBL/GenBank/DDBJ databases">
        <title>Alicyclobacillus dauci DSM2870, complete genome.</title>
        <authorList>
            <person name="Wang Q."/>
            <person name="Cai R."/>
            <person name="Wang Z."/>
        </authorList>
    </citation>
    <scope>NUCLEOTIDE SEQUENCE</scope>
    <source>
        <strain evidence="2">DSM 28700</strain>
        <plasmid evidence="3">unnamed1</plasmid>
    </source>
</reference>
<evidence type="ECO:0000313" key="4">
    <source>
        <dbReference type="Proteomes" id="UP001164803"/>
    </source>
</evidence>
<gene>
    <name evidence="2" type="ORF">NZD86_18855</name>
    <name evidence="3" type="ORF">NZD86_23165</name>
</gene>
<sequence>MASKLLHCVDRFEEAVACSGADMRGGNPSPGNIAVSHQNH</sequence>
<feature type="region of interest" description="Disordered" evidence="1">
    <location>
        <begin position="21"/>
        <end position="40"/>
    </location>
</feature>
<organism evidence="2 4">
    <name type="scientific">Alicyclobacillus dauci</name>
    <dbReference type="NCBI Taxonomy" id="1475485"/>
    <lineage>
        <taxon>Bacteria</taxon>
        <taxon>Bacillati</taxon>
        <taxon>Bacillota</taxon>
        <taxon>Bacilli</taxon>
        <taxon>Bacillales</taxon>
        <taxon>Alicyclobacillaceae</taxon>
        <taxon>Alicyclobacillus</taxon>
    </lineage>
</organism>
<protein>
    <submittedName>
        <fullName evidence="2">UxaA family hydrolase</fullName>
    </submittedName>
</protein>
<proteinExistence type="predicted"/>
<dbReference type="GO" id="GO:0016787">
    <property type="term" value="F:hydrolase activity"/>
    <property type="evidence" value="ECO:0007669"/>
    <property type="project" value="UniProtKB-KW"/>
</dbReference>
<dbReference type="Proteomes" id="UP001164803">
    <property type="component" value="Chromosome"/>
</dbReference>
<evidence type="ECO:0000256" key="1">
    <source>
        <dbReference type="SAM" id="MobiDB-lite"/>
    </source>
</evidence>
<dbReference type="Proteomes" id="UP001164803">
    <property type="component" value="Plasmid unnamed1"/>
</dbReference>
<accession>A0ABY6Z8U3</accession>
<dbReference type="EMBL" id="CP104065">
    <property type="protein sequence ID" value="WAH39470.1"/>
    <property type="molecule type" value="Genomic_DNA"/>
</dbReference>
<keyword evidence="4" id="KW-1185">Reference proteome</keyword>
<geneLocation type="plasmid" evidence="3 4">
    <name>unnamed1</name>
</geneLocation>
<name>A0ABY6Z8U3_9BACL</name>